<evidence type="ECO:0000256" key="8">
    <source>
        <dbReference type="ARBA" id="ARBA00023136"/>
    </source>
</evidence>
<evidence type="ECO:0000256" key="6">
    <source>
        <dbReference type="ARBA" id="ARBA00022989"/>
    </source>
</evidence>
<gene>
    <name evidence="12" type="ORF">FB45DRAFT_892939</name>
</gene>
<dbReference type="PROSITE" id="PS50920">
    <property type="entry name" value="SOLCAR"/>
    <property type="match status" value="2"/>
</dbReference>
<evidence type="ECO:0000256" key="1">
    <source>
        <dbReference type="ARBA" id="ARBA00004225"/>
    </source>
</evidence>
<comment type="caution">
    <text evidence="12">The sequence shown here is derived from an EMBL/GenBank/DDBJ whole genome shotgun (WGS) entry which is preliminary data.</text>
</comment>
<evidence type="ECO:0000256" key="5">
    <source>
        <dbReference type="ARBA" id="ARBA00022737"/>
    </source>
</evidence>
<feature type="transmembrane region" description="Helical" evidence="11">
    <location>
        <begin position="73"/>
        <end position="96"/>
    </location>
</feature>
<sequence length="327" mass="35693">MAFLDYVVLVPSLGLSLMIVVPLTGCLVRFRSNYTPIGLALDVEDGAAPHTGPVVTSYFAMFRRVWNIEGLQGLYKGLMPTLLTALVVSLSLLIFLDDSESDSPRQHRHGAYRPPVAGVVGTLLYGVGMMVLSLPSAIITYRSITTPHKLPYFQPLKSLRVLLTPTEMRRPWILYMTPGLLLAESLHVAYVTVILGPLHRLLIPMTAGPGGLAFPEITPGKLAIYFFIVLVSTAILTPLEVIATRLAIQRNHAAAEYNSVTQEVDGEAEDVPEFAGAEEDVIGLRNEADPYLGLVHCAKTIVDEEGFRALYRAWWVTLLGGLISALA</sequence>
<dbReference type="SUPFAM" id="SSF103506">
    <property type="entry name" value="Mitochondrial carrier"/>
    <property type="match status" value="2"/>
</dbReference>
<evidence type="ECO:0000313" key="12">
    <source>
        <dbReference type="EMBL" id="KAJ7647276.1"/>
    </source>
</evidence>
<dbReference type="Proteomes" id="UP001221142">
    <property type="component" value="Unassembled WGS sequence"/>
</dbReference>
<keyword evidence="7" id="KW-0496">Mitochondrion</keyword>
<organism evidence="12 13">
    <name type="scientific">Roridomyces roridus</name>
    <dbReference type="NCBI Taxonomy" id="1738132"/>
    <lineage>
        <taxon>Eukaryota</taxon>
        <taxon>Fungi</taxon>
        <taxon>Dikarya</taxon>
        <taxon>Basidiomycota</taxon>
        <taxon>Agaricomycotina</taxon>
        <taxon>Agaricomycetes</taxon>
        <taxon>Agaricomycetidae</taxon>
        <taxon>Agaricales</taxon>
        <taxon>Marasmiineae</taxon>
        <taxon>Mycenaceae</taxon>
        <taxon>Roridomyces</taxon>
    </lineage>
</organism>
<evidence type="ECO:0000256" key="9">
    <source>
        <dbReference type="PROSITE-ProRule" id="PRU00282"/>
    </source>
</evidence>
<evidence type="ECO:0000256" key="11">
    <source>
        <dbReference type="SAM" id="Phobius"/>
    </source>
</evidence>
<evidence type="ECO:0000256" key="10">
    <source>
        <dbReference type="RuleBase" id="RU000488"/>
    </source>
</evidence>
<evidence type="ECO:0000256" key="3">
    <source>
        <dbReference type="ARBA" id="ARBA00022448"/>
    </source>
</evidence>
<keyword evidence="5" id="KW-0677">Repeat</keyword>
<comment type="similarity">
    <text evidence="2 10">Belongs to the mitochondrial carrier (TC 2.A.29) family.</text>
</comment>
<dbReference type="InterPro" id="IPR018108">
    <property type="entry name" value="MCP_transmembrane"/>
</dbReference>
<keyword evidence="4 9" id="KW-0812">Transmembrane</keyword>
<evidence type="ECO:0008006" key="14">
    <source>
        <dbReference type="Google" id="ProtNLM"/>
    </source>
</evidence>
<evidence type="ECO:0000256" key="2">
    <source>
        <dbReference type="ARBA" id="ARBA00006375"/>
    </source>
</evidence>
<reference evidence="12" key="1">
    <citation type="submission" date="2023-03" db="EMBL/GenBank/DDBJ databases">
        <title>Massive genome expansion in bonnet fungi (Mycena s.s.) driven by repeated elements and novel gene families across ecological guilds.</title>
        <authorList>
            <consortium name="Lawrence Berkeley National Laboratory"/>
            <person name="Harder C.B."/>
            <person name="Miyauchi S."/>
            <person name="Viragh M."/>
            <person name="Kuo A."/>
            <person name="Thoen E."/>
            <person name="Andreopoulos B."/>
            <person name="Lu D."/>
            <person name="Skrede I."/>
            <person name="Drula E."/>
            <person name="Henrissat B."/>
            <person name="Morin E."/>
            <person name="Kohler A."/>
            <person name="Barry K."/>
            <person name="LaButti K."/>
            <person name="Morin E."/>
            <person name="Salamov A."/>
            <person name="Lipzen A."/>
            <person name="Mereny Z."/>
            <person name="Hegedus B."/>
            <person name="Baldrian P."/>
            <person name="Stursova M."/>
            <person name="Weitz H."/>
            <person name="Taylor A."/>
            <person name="Grigoriev I.V."/>
            <person name="Nagy L.G."/>
            <person name="Martin F."/>
            <person name="Kauserud H."/>
        </authorList>
    </citation>
    <scope>NUCLEOTIDE SEQUENCE</scope>
    <source>
        <strain evidence="12">9284</strain>
    </source>
</reference>
<dbReference type="Gene3D" id="1.50.40.10">
    <property type="entry name" value="Mitochondrial carrier domain"/>
    <property type="match status" value="2"/>
</dbReference>
<dbReference type="PANTHER" id="PTHR45624">
    <property type="entry name" value="MITOCHONDRIAL BASIC AMINO ACIDS TRANSPORTER-RELATED"/>
    <property type="match status" value="1"/>
</dbReference>
<name>A0AAD7CF45_9AGAR</name>
<protein>
    <recommendedName>
        <fullName evidence="14">Mitochondrial carrier</fullName>
    </recommendedName>
</protein>
<dbReference type="InterPro" id="IPR023395">
    <property type="entry name" value="MCP_dom_sf"/>
</dbReference>
<dbReference type="EMBL" id="JARKIF010000002">
    <property type="protein sequence ID" value="KAJ7647276.1"/>
    <property type="molecule type" value="Genomic_DNA"/>
</dbReference>
<feature type="repeat" description="Solcar" evidence="9">
    <location>
        <begin position="220"/>
        <end position="327"/>
    </location>
</feature>
<keyword evidence="3 10" id="KW-0813">Transport</keyword>
<dbReference type="InterPro" id="IPR050567">
    <property type="entry name" value="Mitochondrial_Carrier"/>
</dbReference>
<feature type="transmembrane region" description="Helical" evidence="11">
    <location>
        <begin position="116"/>
        <end position="141"/>
    </location>
</feature>
<comment type="subcellular location">
    <subcellularLocation>
        <location evidence="1">Mitochondrion membrane</location>
        <topology evidence="1">Multi-pass membrane protein</topology>
    </subcellularLocation>
</comment>
<evidence type="ECO:0000313" key="13">
    <source>
        <dbReference type="Proteomes" id="UP001221142"/>
    </source>
</evidence>
<dbReference type="Pfam" id="PF00153">
    <property type="entry name" value="Mito_carr"/>
    <property type="match status" value="1"/>
</dbReference>
<keyword evidence="13" id="KW-1185">Reference proteome</keyword>
<evidence type="ECO:0000256" key="4">
    <source>
        <dbReference type="ARBA" id="ARBA00022692"/>
    </source>
</evidence>
<feature type="transmembrane region" description="Helical" evidence="11">
    <location>
        <begin position="172"/>
        <end position="195"/>
    </location>
</feature>
<accession>A0AAD7CF45</accession>
<keyword evidence="8 9" id="KW-0472">Membrane</keyword>
<dbReference type="GO" id="GO:0031966">
    <property type="term" value="C:mitochondrial membrane"/>
    <property type="evidence" value="ECO:0007669"/>
    <property type="project" value="UniProtKB-SubCell"/>
</dbReference>
<evidence type="ECO:0000256" key="7">
    <source>
        <dbReference type="ARBA" id="ARBA00023128"/>
    </source>
</evidence>
<feature type="repeat" description="Solcar" evidence="9">
    <location>
        <begin position="1"/>
        <end position="102"/>
    </location>
</feature>
<dbReference type="GO" id="GO:0022857">
    <property type="term" value="F:transmembrane transporter activity"/>
    <property type="evidence" value="ECO:0007669"/>
    <property type="project" value="TreeGrafter"/>
</dbReference>
<feature type="transmembrane region" description="Helical" evidence="11">
    <location>
        <begin position="6"/>
        <end position="28"/>
    </location>
</feature>
<feature type="transmembrane region" description="Helical" evidence="11">
    <location>
        <begin position="222"/>
        <end position="243"/>
    </location>
</feature>
<keyword evidence="6 11" id="KW-1133">Transmembrane helix</keyword>
<proteinExistence type="inferred from homology"/>
<dbReference type="AlphaFoldDB" id="A0AAD7CF45"/>